<dbReference type="AlphaFoldDB" id="A0A6N6WNM3"/>
<dbReference type="PROSITE" id="PS01173">
    <property type="entry name" value="LIPASE_GDXG_HIS"/>
    <property type="match status" value="1"/>
</dbReference>
<dbReference type="Gene3D" id="3.40.50.1820">
    <property type="entry name" value="alpha/beta hydrolase"/>
    <property type="match status" value="1"/>
</dbReference>
<dbReference type="RefSeq" id="WP_154558260.1">
    <property type="nucleotide sequence ID" value="NZ_VOSW01000003.1"/>
</dbReference>
<dbReference type="InterPro" id="IPR002168">
    <property type="entry name" value="Lipase_GDXG_HIS_AS"/>
</dbReference>
<reference evidence="5 6" key="1">
    <citation type="journal article" date="2020" name="Int. J. Syst. Evol. Microbiol.">
        <title>Paraburkholderia madseniana sp. nov., a phenolic acid-degrading bacterium isolated from acidic forest soil.</title>
        <authorList>
            <person name="Wilhelm R.C."/>
            <person name="Murphy S.J.L."/>
            <person name="Feriancek N.M."/>
            <person name="Karasz D.C."/>
            <person name="DeRito C.M."/>
            <person name="Newman J.D."/>
            <person name="Buckley D.H."/>
        </authorList>
    </citation>
    <scope>NUCLEOTIDE SEQUENCE [LARGE SCALE GENOMIC DNA]</scope>
    <source>
        <strain evidence="5 6">RP11</strain>
    </source>
</reference>
<dbReference type="InterPro" id="IPR050300">
    <property type="entry name" value="GDXG_lipolytic_enzyme"/>
</dbReference>
<name>A0A6N6WNM3_9BURK</name>
<feature type="region of interest" description="Disordered" evidence="3">
    <location>
        <begin position="57"/>
        <end position="78"/>
    </location>
</feature>
<keyword evidence="2 5" id="KW-0378">Hydrolase</keyword>
<dbReference type="InterPro" id="IPR013094">
    <property type="entry name" value="AB_hydrolase_3"/>
</dbReference>
<evidence type="ECO:0000313" key="5">
    <source>
        <dbReference type="EMBL" id="KAE8761538.1"/>
    </source>
</evidence>
<feature type="region of interest" description="Disordered" evidence="3">
    <location>
        <begin position="1"/>
        <end position="23"/>
    </location>
</feature>
<protein>
    <submittedName>
        <fullName evidence="5">Alpha/beta hydrolase fold domain-containing protein</fullName>
    </submittedName>
</protein>
<sequence>MNQPISTGESRRSQSSLVTPSSAHPVLDIETQQFLDVIAEAGMHPDDLLLHCQSASGRSAQETTRPDRLPVQTEDLTLPTGPTGSIEIRIVRPLGARTPLPVVMYFHGGGWSMGDRNTHDRLICRLAAEAGAAVVFVDYTRAPEARYPMQNEEAYAALTYVVEHAHVLGIDGRSIAVAGDGAGGNMAAAMTLLAKLRHGPRIALQVLFYPILSANRTSPSYFRYADGPGLTAHAVESFIHTQFPDECLTEITAMPLNASTTDLEGLPPALLITAENDVVRDDGEAYARKLMQAGVEVSATRYLGTIHDFVALEGLADTLPTSTALMQACSAVKAAFLKGDSSRSAWR</sequence>
<organism evidence="5 6">
    <name type="scientific">Paraburkholderia madseniana</name>
    <dbReference type="NCBI Taxonomy" id="2599607"/>
    <lineage>
        <taxon>Bacteria</taxon>
        <taxon>Pseudomonadati</taxon>
        <taxon>Pseudomonadota</taxon>
        <taxon>Betaproteobacteria</taxon>
        <taxon>Burkholderiales</taxon>
        <taxon>Burkholderiaceae</taxon>
        <taxon>Paraburkholderia</taxon>
    </lineage>
</organism>
<feature type="compositionally biased region" description="Polar residues" evidence="3">
    <location>
        <begin position="1"/>
        <end position="22"/>
    </location>
</feature>
<evidence type="ECO:0000256" key="1">
    <source>
        <dbReference type="ARBA" id="ARBA00010515"/>
    </source>
</evidence>
<dbReference type="SUPFAM" id="SSF53474">
    <property type="entry name" value="alpha/beta-Hydrolases"/>
    <property type="match status" value="1"/>
</dbReference>
<gene>
    <name evidence="5" type="ORF">FSO04_02880</name>
</gene>
<dbReference type="PANTHER" id="PTHR48081:SF8">
    <property type="entry name" value="ALPHA_BETA HYDROLASE FOLD-3 DOMAIN-CONTAINING PROTEIN-RELATED"/>
    <property type="match status" value="1"/>
</dbReference>
<evidence type="ECO:0000256" key="3">
    <source>
        <dbReference type="SAM" id="MobiDB-lite"/>
    </source>
</evidence>
<comment type="caution">
    <text evidence="5">The sequence shown here is derived from an EMBL/GenBank/DDBJ whole genome shotgun (WGS) entry which is preliminary data.</text>
</comment>
<dbReference type="OrthoDB" id="3181909at2"/>
<dbReference type="InterPro" id="IPR029058">
    <property type="entry name" value="AB_hydrolase_fold"/>
</dbReference>
<dbReference type="Proteomes" id="UP000463700">
    <property type="component" value="Unassembled WGS sequence"/>
</dbReference>
<proteinExistence type="inferred from homology"/>
<dbReference type="GO" id="GO:0016787">
    <property type="term" value="F:hydrolase activity"/>
    <property type="evidence" value="ECO:0007669"/>
    <property type="project" value="UniProtKB-KW"/>
</dbReference>
<evidence type="ECO:0000313" key="6">
    <source>
        <dbReference type="Proteomes" id="UP000463700"/>
    </source>
</evidence>
<accession>A0A6N6WNM3</accession>
<evidence type="ECO:0000256" key="2">
    <source>
        <dbReference type="ARBA" id="ARBA00022801"/>
    </source>
</evidence>
<evidence type="ECO:0000259" key="4">
    <source>
        <dbReference type="Pfam" id="PF07859"/>
    </source>
</evidence>
<dbReference type="PANTHER" id="PTHR48081">
    <property type="entry name" value="AB HYDROLASE SUPERFAMILY PROTEIN C4A8.06C"/>
    <property type="match status" value="1"/>
</dbReference>
<comment type="similarity">
    <text evidence="1">Belongs to the 'GDXG' lipolytic enzyme family.</text>
</comment>
<feature type="domain" description="Alpha/beta hydrolase fold-3" evidence="4">
    <location>
        <begin position="103"/>
        <end position="310"/>
    </location>
</feature>
<dbReference type="Pfam" id="PF07859">
    <property type="entry name" value="Abhydrolase_3"/>
    <property type="match status" value="1"/>
</dbReference>
<dbReference type="EMBL" id="VOSW01000003">
    <property type="protein sequence ID" value="KAE8761538.1"/>
    <property type="molecule type" value="Genomic_DNA"/>
</dbReference>